<evidence type="ECO:0000256" key="2">
    <source>
        <dbReference type="ARBA" id="ARBA00017562"/>
    </source>
</evidence>
<dbReference type="CDD" id="cd06850">
    <property type="entry name" value="biotinyl_domain"/>
    <property type="match status" value="1"/>
</dbReference>
<keyword evidence="6" id="KW-0436">Ligase</keyword>
<evidence type="ECO:0000313" key="8">
    <source>
        <dbReference type="Proteomes" id="UP000253850"/>
    </source>
</evidence>
<keyword evidence="9" id="KW-1185">Reference proteome</keyword>
<keyword evidence="4" id="KW-0444">Lipid biosynthesis</keyword>
<proteinExistence type="predicted"/>
<dbReference type="SUPFAM" id="SSF51230">
    <property type="entry name" value="Single hybrid motif"/>
    <property type="match status" value="1"/>
</dbReference>
<dbReference type="PANTHER" id="PTHR45266:SF3">
    <property type="entry name" value="OXALOACETATE DECARBOXYLASE ALPHA CHAIN"/>
    <property type="match status" value="1"/>
</dbReference>
<dbReference type="Proteomes" id="UP000289193">
    <property type="component" value="Unassembled WGS sequence"/>
</dbReference>
<dbReference type="KEGG" id="hbv:ABIV_0066"/>
<reference evidence="7 9" key="1">
    <citation type="submission" date="2017-10" db="EMBL/GenBank/DDBJ databases">
        <title>Genomics of the genus Arcobacter.</title>
        <authorList>
            <person name="Perez-Cataluna A."/>
            <person name="Figueras M.J."/>
        </authorList>
    </citation>
    <scope>NUCLEOTIDE SEQUENCE [LARGE SCALE GENOMIC DNA]</scope>
    <source>
        <strain evidence="7 9">CECT 7835</strain>
    </source>
</reference>
<evidence type="ECO:0000256" key="1">
    <source>
        <dbReference type="ARBA" id="ARBA00003761"/>
    </source>
</evidence>
<evidence type="ECO:0000256" key="4">
    <source>
        <dbReference type="RuleBase" id="RU364072"/>
    </source>
</evidence>
<dbReference type="GO" id="GO:0006633">
    <property type="term" value="P:fatty acid biosynthetic process"/>
    <property type="evidence" value="ECO:0007669"/>
    <property type="project" value="UniProtKB-KW"/>
</dbReference>
<evidence type="ECO:0000259" key="5">
    <source>
        <dbReference type="PROSITE" id="PS50968"/>
    </source>
</evidence>
<dbReference type="GO" id="GO:0009317">
    <property type="term" value="C:acetyl-CoA carboxylase complex"/>
    <property type="evidence" value="ECO:0007669"/>
    <property type="project" value="InterPro"/>
</dbReference>
<dbReference type="InterPro" id="IPR050709">
    <property type="entry name" value="Biotin_Carboxyl_Carrier/Decarb"/>
</dbReference>
<dbReference type="GO" id="GO:0003989">
    <property type="term" value="F:acetyl-CoA carboxylase activity"/>
    <property type="evidence" value="ECO:0007669"/>
    <property type="project" value="InterPro"/>
</dbReference>
<dbReference type="InterPro" id="IPR011053">
    <property type="entry name" value="Single_hybrid_motif"/>
</dbReference>
<dbReference type="EMBL" id="PDKM01000004">
    <property type="protein sequence ID" value="RXK09706.1"/>
    <property type="molecule type" value="Genomic_DNA"/>
</dbReference>
<dbReference type="FunFam" id="2.40.50.100:FF:000003">
    <property type="entry name" value="Acetyl-CoA carboxylase biotin carboxyl carrier protein"/>
    <property type="match status" value="1"/>
</dbReference>
<dbReference type="AlphaFoldDB" id="A0AAX2A845"/>
<dbReference type="PROSITE" id="PS50968">
    <property type="entry name" value="BIOTINYL_LIPOYL"/>
    <property type="match status" value="1"/>
</dbReference>
<dbReference type="NCBIfam" id="TIGR00531">
    <property type="entry name" value="BCCP"/>
    <property type="match status" value="1"/>
</dbReference>
<feature type="domain" description="Lipoyl-binding" evidence="5">
    <location>
        <begin position="74"/>
        <end position="150"/>
    </location>
</feature>
<protein>
    <recommendedName>
        <fullName evidence="2 4">Biotin carboxyl carrier protein of acetyl-CoA carboxylase</fullName>
    </recommendedName>
</protein>
<dbReference type="Proteomes" id="UP000253850">
    <property type="component" value="Chromosome"/>
</dbReference>
<dbReference type="PANTHER" id="PTHR45266">
    <property type="entry name" value="OXALOACETATE DECARBOXYLASE ALPHA CHAIN"/>
    <property type="match status" value="1"/>
</dbReference>
<dbReference type="PRINTS" id="PR01071">
    <property type="entry name" value="ACOABIOTINCC"/>
</dbReference>
<dbReference type="InterPro" id="IPR001249">
    <property type="entry name" value="AcCoA_biotinCC"/>
</dbReference>
<gene>
    <name evidence="7" type="primary">accB</name>
    <name evidence="6" type="ORF">ABIV_0066</name>
    <name evidence="7" type="ORF">CRV05_08210</name>
</gene>
<comment type="pathway">
    <text evidence="4">Lipid metabolism; fatty acid biosynthesis.</text>
</comment>
<dbReference type="EMBL" id="CP031217">
    <property type="protein sequence ID" value="AXH11106.1"/>
    <property type="molecule type" value="Genomic_DNA"/>
</dbReference>
<name>A0AAX2A845_9BACT</name>
<evidence type="ECO:0000256" key="3">
    <source>
        <dbReference type="ARBA" id="ARBA00023267"/>
    </source>
</evidence>
<dbReference type="RefSeq" id="WP_114838002.1">
    <property type="nucleotide sequence ID" value="NZ_CP031217.1"/>
</dbReference>
<comment type="function">
    <text evidence="1 4">This protein is a component of the acetyl coenzyme A carboxylase complex; first, biotin carboxylase catalyzes the carboxylation of the carrier protein and then the transcarboxylase transfers the carboxyl group to form malonyl-CoA.</text>
</comment>
<accession>A0AAX2A845</accession>
<keyword evidence="4" id="KW-0276">Fatty acid metabolism</keyword>
<dbReference type="InterPro" id="IPR000089">
    <property type="entry name" value="Biotin_lipoyl"/>
</dbReference>
<dbReference type="Gene3D" id="2.40.50.100">
    <property type="match status" value="1"/>
</dbReference>
<reference evidence="6 8" key="2">
    <citation type="submission" date="2018-07" db="EMBL/GenBank/DDBJ databases">
        <title>Complete genome of the Arcobacter bivalviorum type strain LMG 26154.</title>
        <authorList>
            <person name="Miller W.G."/>
            <person name="Yee E."/>
            <person name="Bono J.L."/>
        </authorList>
    </citation>
    <scope>NUCLEOTIDE SEQUENCE [LARGE SCALE GENOMIC DNA]</scope>
    <source>
        <strain evidence="6 8">LMG 26154</strain>
    </source>
</reference>
<evidence type="ECO:0000313" key="6">
    <source>
        <dbReference type="EMBL" id="AXH11106.1"/>
    </source>
</evidence>
<keyword evidence="4" id="KW-0443">Lipid metabolism</keyword>
<evidence type="ECO:0000313" key="9">
    <source>
        <dbReference type="Proteomes" id="UP000289193"/>
    </source>
</evidence>
<dbReference type="Pfam" id="PF00364">
    <property type="entry name" value="Biotin_lipoyl"/>
    <property type="match status" value="1"/>
</dbReference>
<evidence type="ECO:0000313" key="7">
    <source>
        <dbReference type="EMBL" id="RXK09706.1"/>
    </source>
</evidence>
<sequence length="152" mass="16276">MDFREIKEIIRVFDKSELSKLKVKEGEFEISMQKGFEGGTVVTSAPVATAAPVVAAAPLAVAATTEAAPAAISGDTINSPMVGTFYSAPSPEASDFVKKGDTVKKGQTLCILEAMKIMNEVEAEFDCKIVDILVENGNPVEYDMPLFVVEKL</sequence>
<keyword evidence="4" id="KW-0275">Fatty acid biosynthesis</keyword>
<organism evidence="7 9">
    <name type="scientific">Halarcobacter bivalviorum</name>
    <dbReference type="NCBI Taxonomy" id="663364"/>
    <lineage>
        <taxon>Bacteria</taxon>
        <taxon>Pseudomonadati</taxon>
        <taxon>Campylobacterota</taxon>
        <taxon>Epsilonproteobacteria</taxon>
        <taxon>Campylobacterales</taxon>
        <taxon>Arcobacteraceae</taxon>
        <taxon>Halarcobacter</taxon>
    </lineage>
</organism>
<keyword evidence="3 4" id="KW-0092">Biotin</keyword>